<gene>
    <name evidence="11" type="ORF">BDA96_05G086700</name>
</gene>
<dbReference type="EC" id="5.6.2.2" evidence="4"/>
<dbReference type="PANTHER" id="PTHR10169">
    <property type="entry name" value="DNA TOPOISOMERASE/GYRASE"/>
    <property type="match status" value="1"/>
</dbReference>
<dbReference type="PROSITE" id="PS50880">
    <property type="entry name" value="TOPRIM"/>
    <property type="match status" value="1"/>
</dbReference>
<evidence type="ECO:0000313" key="11">
    <source>
        <dbReference type="EMBL" id="KAG0529301.1"/>
    </source>
</evidence>
<dbReference type="EMBL" id="CM027684">
    <property type="protein sequence ID" value="KAG0529301.1"/>
    <property type="molecule type" value="Genomic_DNA"/>
</dbReference>
<dbReference type="Gene3D" id="3.40.50.670">
    <property type="match status" value="1"/>
</dbReference>
<keyword evidence="9" id="KW-0413">Isomerase</keyword>
<comment type="caution">
    <text evidence="11">The sequence shown here is derived from an EMBL/GenBank/DDBJ whole genome shotgun (WGS) entry which is preliminary data.</text>
</comment>
<dbReference type="InterPro" id="IPR013759">
    <property type="entry name" value="Topo_IIA_B_C"/>
</dbReference>
<evidence type="ECO:0000256" key="5">
    <source>
        <dbReference type="ARBA" id="ARBA00022741"/>
    </source>
</evidence>
<reference evidence="11" key="1">
    <citation type="journal article" date="2019" name="BMC Genomics">
        <title>A new reference genome for Sorghum bicolor reveals high levels of sequence similarity between sweet and grain genotypes: implications for the genetics of sugar metabolism.</title>
        <authorList>
            <person name="Cooper E.A."/>
            <person name="Brenton Z.W."/>
            <person name="Flinn B.S."/>
            <person name="Jenkins J."/>
            <person name="Shu S."/>
            <person name="Flowers D."/>
            <person name="Luo F."/>
            <person name="Wang Y."/>
            <person name="Xia P."/>
            <person name="Barry K."/>
            <person name="Daum C."/>
            <person name="Lipzen A."/>
            <person name="Yoshinaga Y."/>
            <person name="Schmutz J."/>
            <person name="Saski C."/>
            <person name="Vermerris W."/>
            <person name="Kresovich S."/>
        </authorList>
    </citation>
    <scope>NUCLEOTIDE SEQUENCE</scope>
</reference>
<evidence type="ECO:0000256" key="3">
    <source>
        <dbReference type="ARBA" id="ARBA00011080"/>
    </source>
</evidence>
<dbReference type="SMART" id="SM00433">
    <property type="entry name" value="TOP2c"/>
    <property type="match status" value="1"/>
</dbReference>
<dbReference type="PRINTS" id="PR01158">
    <property type="entry name" value="TOPISMRASEII"/>
</dbReference>
<evidence type="ECO:0000256" key="1">
    <source>
        <dbReference type="ARBA" id="ARBA00000185"/>
    </source>
</evidence>
<dbReference type="InterPro" id="IPR006171">
    <property type="entry name" value="TOPRIM_dom"/>
</dbReference>
<evidence type="ECO:0000256" key="9">
    <source>
        <dbReference type="ARBA" id="ARBA00023235"/>
    </source>
</evidence>
<reference evidence="11" key="2">
    <citation type="submission" date="2020-10" db="EMBL/GenBank/DDBJ databases">
        <authorList>
            <person name="Cooper E.A."/>
            <person name="Brenton Z.W."/>
            <person name="Flinn B.S."/>
            <person name="Jenkins J."/>
            <person name="Shu S."/>
            <person name="Flowers D."/>
            <person name="Luo F."/>
            <person name="Wang Y."/>
            <person name="Xia P."/>
            <person name="Barry K."/>
            <person name="Daum C."/>
            <person name="Lipzen A."/>
            <person name="Yoshinaga Y."/>
            <person name="Schmutz J."/>
            <person name="Saski C."/>
            <person name="Vermerris W."/>
            <person name="Kresovich S."/>
        </authorList>
    </citation>
    <scope>NUCLEOTIDE SEQUENCE</scope>
</reference>
<dbReference type="InterPro" id="IPR001154">
    <property type="entry name" value="TopoII_euk"/>
</dbReference>
<dbReference type="InterPro" id="IPR050634">
    <property type="entry name" value="DNA_Topoisomerase_II"/>
</dbReference>
<keyword evidence="6" id="KW-0067">ATP-binding</keyword>
<comment type="catalytic activity">
    <reaction evidence="1">
        <text>ATP-dependent breakage, passage and rejoining of double-stranded DNA.</text>
        <dbReference type="EC" id="5.6.2.2"/>
    </reaction>
</comment>
<dbReference type="Pfam" id="PF01751">
    <property type="entry name" value="Toprim"/>
    <property type="match status" value="1"/>
</dbReference>
<dbReference type="FunFam" id="3.40.50.670:FF:000001">
    <property type="entry name" value="DNA topoisomerase 2"/>
    <property type="match status" value="1"/>
</dbReference>
<dbReference type="PROSITE" id="PS00177">
    <property type="entry name" value="TOPOISOMERASE_II"/>
    <property type="match status" value="1"/>
</dbReference>
<keyword evidence="7" id="KW-0799">Topoisomerase</keyword>
<comment type="cofactor">
    <cofactor evidence="2">
        <name>Mg(2+)</name>
        <dbReference type="ChEBI" id="CHEBI:18420"/>
    </cofactor>
</comment>
<evidence type="ECO:0000313" key="12">
    <source>
        <dbReference type="Proteomes" id="UP000807115"/>
    </source>
</evidence>
<keyword evidence="5" id="KW-0547">Nucleotide-binding</keyword>
<dbReference type="SUPFAM" id="SSF56719">
    <property type="entry name" value="Type II DNA topoisomerase"/>
    <property type="match status" value="1"/>
</dbReference>
<dbReference type="PRINTS" id="PR00418">
    <property type="entry name" value="TPI2FAMILY"/>
</dbReference>
<comment type="similarity">
    <text evidence="3">Belongs to the type II topoisomerase family.</text>
</comment>
<dbReference type="GO" id="GO:0006265">
    <property type="term" value="P:DNA topological change"/>
    <property type="evidence" value="ECO:0007669"/>
    <property type="project" value="InterPro"/>
</dbReference>
<dbReference type="Proteomes" id="UP000807115">
    <property type="component" value="Chromosome 5"/>
</dbReference>
<evidence type="ECO:0000256" key="8">
    <source>
        <dbReference type="ARBA" id="ARBA00023125"/>
    </source>
</evidence>
<evidence type="ECO:0000256" key="6">
    <source>
        <dbReference type="ARBA" id="ARBA00022840"/>
    </source>
</evidence>
<feature type="domain" description="Toprim" evidence="10">
    <location>
        <begin position="132"/>
        <end position="238"/>
    </location>
</feature>
<dbReference type="AlphaFoldDB" id="A0A921UG50"/>
<protein>
    <recommendedName>
        <fullName evidence="4">DNA topoisomerase (ATP-hydrolyzing)</fullName>
        <ecNumber evidence="4">5.6.2.2</ecNumber>
    </recommendedName>
</protein>
<proteinExistence type="inferred from homology"/>
<evidence type="ECO:0000259" key="10">
    <source>
        <dbReference type="PROSITE" id="PS50880"/>
    </source>
</evidence>
<dbReference type="GO" id="GO:0003677">
    <property type="term" value="F:DNA binding"/>
    <property type="evidence" value="ECO:0007669"/>
    <property type="project" value="UniProtKB-KW"/>
</dbReference>
<dbReference type="GO" id="GO:0003918">
    <property type="term" value="F:DNA topoisomerase type II (double strand cut, ATP-hydrolyzing) activity"/>
    <property type="evidence" value="ECO:0007669"/>
    <property type="project" value="UniProtKB-EC"/>
</dbReference>
<evidence type="ECO:0000256" key="2">
    <source>
        <dbReference type="ARBA" id="ARBA00001946"/>
    </source>
</evidence>
<dbReference type="InterPro" id="IPR001241">
    <property type="entry name" value="Topo_IIA"/>
</dbReference>
<sequence>MANTNRFVFPAKFNFVNGVVIEGGVQFDTTTRHVEEHLKSSIKRKMKNVQNIEIQTGDVKCHLWVFINADYPFFYGIKKISVAHSFIFKEIFRCALKETLAWALKEEDENIEANPTKFEDATRAGGVDSHKCTLIITEGDSAKALALGYVRRDYFGVLALKGKLLNVRDASLKKILDNEEINNMRKIIGLDYKNHYNDEKDFKDLRYGKVMVMTDQDLGGFHIKGLIINLFHVSGLPF</sequence>
<evidence type="ECO:0000256" key="7">
    <source>
        <dbReference type="ARBA" id="ARBA00023029"/>
    </source>
</evidence>
<evidence type="ECO:0000256" key="4">
    <source>
        <dbReference type="ARBA" id="ARBA00012895"/>
    </source>
</evidence>
<dbReference type="PANTHER" id="PTHR10169:SF38">
    <property type="entry name" value="DNA TOPOISOMERASE 2"/>
    <property type="match status" value="1"/>
</dbReference>
<accession>A0A921UG50</accession>
<organism evidence="11 12">
    <name type="scientific">Sorghum bicolor</name>
    <name type="common">Sorghum</name>
    <name type="synonym">Sorghum vulgare</name>
    <dbReference type="NCBI Taxonomy" id="4558"/>
    <lineage>
        <taxon>Eukaryota</taxon>
        <taxon>Viridiplantae</taxon>
        <taxon>Streptophyta</taxon>
        <taxon>Embryophyta</taxon>
        <taxon>Tracheophyta</taxon>
        <taxon>Spermatophyta</taxon>
        <taxon>Magnoliopsida</taxon>
        <taxon>Liliopsida</taxon>
        <taxon>Poales</taxon>
        <taxon>Poaceae</taxon>
        <taxon>PACMAD clade</taxon>
        <taxon>Panicoideae</taxon>
        <taxon>Andropogonodae</taxon>
        <taxon>Andropogoneae</taxon>
        <taxon>Sorghinae</taxon>
        <taxon>Sorghum</taxon>
    </lineage>
</organism>
<name>A0A921UG50_SORBI</name>
<dbReference type="InterPro" id="IPR018522">
    <property type="entry name" value="TopoIIA_CS"/>
</dbReference>
<dbReference type="GO" id="GO:0005524">
    <property type="term" value="F:ATP binding"/>
    <property type="evidence" value="ECO:0007669"/>
    <property type="project" value="UniProtKB-KW"/>
</dbReference>
<dbReference type="InterPro" id="IPR013760">
    <property type="entry name" value="Topo_IIA-like_dom_sf"/>
</dbReference>
<keyword evidence="8" id="KW-0238">DNA-binding</keyword>